<name>A0A918CHR8_AGRME</name>
<reference evidence="8" key="1">
    <citation type="journal article" date="2014" name="Int. J. Syst. Evol. Microbiol.">
        <title>Complete genome sequence of Corynebacterium casei LMG S-19264T (=DSM 44701T), isolated from a smear-ripened cheese.</title>
        <authorList>
            <consortium name="US DOE Joint Genome Institute (JGI-PGF)"/>
            <person name="Walter F."/>
            <person name="Albersmeier A."/>
            <person name="Kalinowski J."/>
            <person name="Ruckert C."/>
        </authorList>
    </citation>
    <scope>NUCLEOTIDE SEQUENCE</scope>
    <source>
        <strain evidence="8">JCM 3346</strain>
    </source>
</reference>
<dbReference type="Pfam" id="PF02518">
    <property type="entry name" value="HATPase_c"/>
    <property type="match status" value="1"/>
</dbReference>
<dbReference type="EMBL" id="BMRJ01000001">
    <property type="protein sequence ID" value="GGR24557.1"/>
    <property type="molecule type" value="Genomic_DNA"/>
</dbReference>
<feature type="transmembrane region" description="Helical" evidence="5">
    <location>
        <begin position="12"/>
        <end position="40"/>
    </location>
</feature>
<dbReference type="InterPro" id="IPR003594">
    <property type="entry name" value="HATPase_dom"/>
</dbReference>
<dbReference type="PANTHER" id="PTHR24421">
    <property type="entry name" value="NITRATE/NITRITE SENSOR PROTEIN NARX-RELATED"/>
    <property type="match status" value="1"/>
</dbReference>
<feature type="domain" description="Histidine kinase/HSP90-like ATPase" evidence="6">
    <location>
        <begin position="301"/>
        <end position="395"/>
    </location>
</feature>
<keyword evidence="9" id="KW-1185">Reference proteome</keyword>
<dbReference type="InterPro" id="IPR050482">
    <property type="entry name" value="Sensor_HK_TwoCompSys"/>
</dbReference>
<keyword evidence="5" id="KW-0812">Transmembrane</keyword>
<feature type="region of interest" description="Disordered" evidence="4">
    <location>
        <begin position="347"/>
        <end position="366"/>
    </location>
</feature>
<dbReference type="Proteomes" id="UP000610303">
    <property type="component" value="Unassembled WGS sequence"/>
</dbReference>
<feature type="transmembrane region" description="Helical" evidence="5">
    <location>
        <begin position="102"/>
        <end position="121"/>
    </location>
</feature>
<evidence type="ECO:0000313" key="9">
    <source>
        <dbReference type="Proteomes" id="UP000610303"/>
    </source>
</evidence>
<accession>A0A918CHR8</accession>
<keyword evidence="2" id="KW-0418">Kinase</keyword>
<sequence>MPPEPARSVRATWLYTLVSIVFFYGFFDLIVGLTLFEAYLAERTPLVLAVLLLQLLATAAQLRYCWFLRVGRGGGLPHPAWTVTLLLPAVLVWALGLLAPGLALTSAMPLWAALTLVAPLLPKPRRGLLLAGGAAFTAAHALASVALHGGAETAREQSTAWMIGFFAVMLPVMALASIWWWEVVVRLDRNRRTAGELAVTQERLRFASDLHDIQGHHLQVISLKSELAERLLERDPERARALVHEVRLIAKEALEETRSLVAGYRQVAFDEELENAREVLAASGAVCTLRLGPVPSGHEVQRALGSVVREATTNILRHSEARTVTIELATSAERCELRITNDGVAAPALPAQRPDQGPGSGLDGLRERLTTIGGTFSTEADAAAGTFQVVASVPMSAGVPA</sequence>
<dbReference type="GO" id="GO:0046983">
    <property type="term" value="F:protein dimerization activity"/>
    <property type="evidence" value="ECO:0007669"/>
    <property type="project" value="InterPro"/>
</dbReference>
<dbReference type="PANTHER" id="PTHR24421:SF63">
    <property type="entry name" value="SENSOR HISTIDINE KINASE DESK"/>
    <property type="match status" value="1"/>
</dbReference>
<evidence type="ECO:0008006" key="10">
    <source>
        <dbReference type="Google" id="ProtNLM"/>
    </source>
</evidence>
<keyword evidence="3" id="KW-0902">Two-component regulatory system</keyword>
<dbReference type="SUPFAM" id="SSF55874">
    <property type="entry name" value="ATPase domain of HSP90 chaperone/DNA topoisomerase II/histidine kinase"/>
    <property type="match status" value="1"/>
</dbReference>
<evidence type="ECO:0000256" key="2">
    <source>
        <dbReference type="ARBA" id="ARBA00022777"/>
    </source>
</evidence>
<protein>
    <recommendedName>
        <fullName evidence="10">Histidine kinase</fullName>
    </recommendedName>
</protein>
<reference evidence="8" key="2">
    <citation type="submission" date="2020-09" db="EMBL/GenBank/DDBJ databases">
        <authorList>
            <person name="Sun Q."/>
            <person name="Ohkuma M."/>
        </authorList>
    </citation>
    <scope>NUCLEOTIDE SEQUENCE</scope>
    <source>
        <strain evidence="8">JCM 3346</strain>
    </source>
</reference>
<dbReference type="GO" id="GO:0016020">
    <property type="term" value="C:membrane"/>
    <property type="evidence" value="ECO:0007669"/>
    <property type="project" value="InterPro"/>
</dbReference>
<evidence type="ECO:0000259" key="6">
    <source>
        <dbReference type="Pfam" id="PF02518"/>
    </source>
</evidence>
<feature type="transmembrane region" description="Helical" evidence="5">
    <location>
        <begin position="128"/>
        <end position="147"/>
    </location>
</feature>
<proteinExistence type="predicted"/>
<evidence type="ECO:0000256" key="3">
    <source>
        <dbReference type="ARBA" id="ARBA00023012"/>
    </source>
</evidence>
<evidence type="ECO:0000313" key="8">
    <source>
        <dbReference type="EMBL" id="GGR24557.1"/>
    </source>
</evidence>
<feature type="transmembrane region" description="Helical" evidence="5">
    <location>
        <begin position="46"/>
        <end position="66"/>
    </location>
</feature>
<keyword evidence="1" id="KW-0808">Transferase</keyword>
<organism evidence="8 9">
    <name type="scientific">Agromyces mediolanus</name>
    <name type="common">Corynebacterium mediolanum</name>
    <dbReference type="NCBI Taxonomy" id="41986"/>
    <lineage>
        <taxon>Bacteria</taxon>
        <taxon>Bacillati</taxon>
        <taxon>Actinomycetota</taxon>
        <taxon>Actinomycetes</taxon>
        <taxon>Micrococcales</taxon>
        <taxon>Microbacteriaceae</taxon>
        <taxon>Agromyces</taxon>
    </lineage>
</organism>
<dbReference type="InterPro" id="IPR036890">
    <property type="entry name" value="HATPase_C_sf"/>
</dbReference>
<comment type="caution">
    <text evidence="8">The sequence shown here is derived from an EMBL/GenBank/DDBJ whole genome shotgun (WGS) entry which is preliminary data.</text>
</comment>
<feature type="transmembrane region" description="Helical" evidence="5">
    <location>
        <begin position="78"/>
        <end position="96"/>
    </location>
</feature>
<evidence type="ECO:0000259" key="7">
    <source>
        <dbReference type="Pfam" id="PF07730"/>
    </source>
</evidence>
<gene>
    <name evidence="8" type="ORF">GCM10010196_17990</name>
</gene>
<feature type="transmembrane region" description="Helical" evidence="5">
    <location>
        <begin position="159"/>
        <end position="181"/>
    </location>
</feature>
<dbReference type="Gene3D" id="3.30.565.10">
    <property type="entry name" value="Histidine kinase-like ATPase, C-terminal domain"/>
    <property type="match status" value="1"/>
</dbReference>
<evidence type="ECO:0000256" key="4">
    <source>
        <dbReference type="SAM" id="MobiDB-lite"/>
    </source>
</evidence>
<dbReference type="InterPro" id="IPR011712">
    <property type="entry name" value="Sig_transdc_His_kin_sub3_dim/P"/>
</dbReference>
<keyword evidence="5" id="KW-0472">Membrane</keyword>
<evidence type="ECO:0000256" key="1">
    <source>
        <dbReference type="ARBA" id="ARBA00022679"/>
    </source>
</evidence>
<feature type="domain" description="Signal transduction histidine kinase subgroup 3 dimerisation and phosphoacceptor" evidence="7">
    <location>
        <begin position="202"/>
        <end position="267"/>
    </location>
</feature>
<dbReference type="GO" id="GO:0000155">
    <property type="term" value="F:phosphorelay sensor kinase activity"/>
    <property type="evidence" value="ECO:0007669"/>
    <property type="project" value="InterPro"/>
</dbReference>
<dbReference type="RefSeq" id="WP_189084878.1">
    <property type="nucleotide sequence ID" value="NZ_BMRJ01000001.1"/>
</dbReference>
<keyword evidence="5" id="KW-1133">Transmembrane helix</keyword>
<dbReference type="Gene3D" id="1.20.5.1930">
    <property type="match status" value="1"/>
</dbReference>
<evidence type="ECO:0000256" key="5">
    <source>
        <dbReference type="SAM" id="Phobius"/>
    </source>
</evidence>
<dbReference type="Pfam" id="PF07730">
    <property type="entry name" value="HisKA_3"/>
    <property type="match status" value="1"/>
</dbReference>
<dbReference type="AlphaFoldDB" id="A0A918CHR8"/>
<dbReference type="CDD" id="cd16917">
    <property type="entry name" value="HATPase_UhpB-NarQ-NarX-like"/>
    <property type="match status" value="1"/>
</dbReference>